<accession>A0ABC8R2M0</accession>
<organism evidence="1 2">
    <name type="scientific">Ilex paraguariensis</name>
    <name type="common">yerba mate</name>
    <dbReference type="NCBI Taxonomy" id="185542"/>
    <lineage>
        <taxon>Eukaryota</taxon>
        <taxon>Viridiplantae</taxon>
        <taxon>Streptophyta</taxon>
        <taxon>Embryophyta</taxon>
        <taxon>Tracheophyta</taxon>
        <taxon>Spermatophyta</taxon>
        <taxon>Magnoliopsida</taxon>
        <taxon>eudicotyledons</taxon>
        <taxon>Gunneridae</taxon>
        <taxon>Pentapetalae</taxon>
        <taxon>asterids</taxon>
        <taxon>campanulids</taxon>
        <taxon>Aquifoliales</taxon>
        <taxon>Aquifoliaceae</taxon>
        <taxon>Ilex</taxon>
    </lineage>
</organism>
<evidence type="ECO:0000313" key="2">
    <source>
        <dbReference type="Proteomes" id="UP001642360"/>
    </source>
</evidence>
<dbReference type="Proteomes" id="UP001642360">
    <property type="component" value="Unassembled WGS sequence"/>
</dbReference>
<reference evidence="1 2" key="1">
    <citation type="submission" date="2024-02" db="EMBL/GenBank/DDBJ databases">
        <authorList>
            <person name="Vignale AGUSTIN F."/>
            <person name="Sosa J E."/>
            <person name="Modenutti C."/>
        </authorList>
    </citation>
    <scope>NUCLEOTIDE SEQUENCE [LARGE SCALE GENOMIC DNA]</scope>
</reference>
<comment type="caution">
    <text evidence="1">The sequence shown here is derived from an EMBL/GenBank/DDBJ whole genome shotgun (WGS) entry which is preliminary data.</text>
</comment>
<dbReference type="EMBL" id="CAUOFW020000837">
    <property type="protein sequence ID" value="CAK9137820.1"/>
    <property type="molecule type" value="Genomic_DNA"/>
</dbReference>
<name>A0ABC8R2M0_9AQUA</name>
<dbReference type="AlphaFoldDB" id="A0ABC8R2M0"/>
<sequence length="106" mass="12412">MLMLKQTWHFILRMVKSKRNLKNSSMEGGIWKLGLCGVYDHGFALFSGSWFRGKHFILSVSKLREHCLWMKPLHWEDENCEVGDLHSFWLLVSGEFGTLGFHRALD</sequence>
<evidence type="ECO:0000313" key="1">
    <source>
        <dbReference type="EMBL" id="CAK9137820.1"/>
    </source>
</evidence>
<gene>
    <name evidence="1" type="ORF">ILEXP_LOCUS4857</name>
</gene>
<keyword evidence="2" id="KW-1185">Reference proteome</keyword>
<proteinExistence type="predicted"/>
<protein>
    <submittedName>
        <fullName evidence="1">Uncharacterized protein</fullName>
    </submittedName>
</protein>